<sequence length="643" mass="74920">MINENKDDVPTMDVNQNQTSEVASYPFSMGERPKNIDKDDVPTRDVTRRVGGDEKFGQRAFAQPSLQQLNQKSASRSEPAKRVPSCCADSDDFGVKYEKKKYFDVCNNCGKQGHTFKQCKNPITSFGVIVFRINPLQQREYLMIRRKDTLGYIDFMRGKYSASNQKYIFNMIEQMTIQEKYKLKKYTFDELWHDLWIEEHSLLSTEDVLQPPDQTRSSSRKTSLPRFCEAADELVLDRDDVPTRDITRRVGCTEPSPVGDHTERKSQPCAHVVDTAGKPEALAEGFSYISTVGGNKIMRKDDVGVLMHDEETCLSGDALTEDLDDMDVATHILKDDVGVQRNMDVATHILKDDVGVLQNMMKPLLSEETIIDTSTIYQTYKQEEMNSRDKFIYLTTKYIKDIPHQSNLLPYLQKMSCKHDQDHETPVTDWSERLRPSHSELRPPNTTNFKDNFVTGEIWESREDKGAISILHYLIELSIQNSTNEEQDPIQDLNEELPSHGIRDERSNIWTEPEWGFPKGRRNFQEKDYDCALREMTEETGYPLHLMKNMKNILPFDEIFLGSNYKSYKHRYYLMYMNYEDSLITDRYDRSEVSMMRWKTYEECLLSIRPYNLEKKRLIKNIEITLSNYFHTATGLPKTYSHR</sequence>
<feature type="domain" description="Nudix hydrolase" evidence="4">
    <location>
        <begin position="461"/>
        <end position="623"/>
    </location>
</feature>
<dbReference type="InterPro" id="IPR000086">
    <property type="entry name" value="NUDIX_hydrolase_dom"/>
</dbReference>
<dbReference type="GO" id="GO:0003676">
    <property type="term" value="F:nucleic acid binding"/>
    <property type="evidence" value="ECO:0007669"/>
    <property type="project" value="InterPro"/>
</dbReference>
<dbReference type="PROSITE" id="PS51462">
    <property type="entry name" value="NUDIX"/>
    <property type="match status" value="1"/>
</dbReference>
<dbReference type="Pfam" id="PF00293">
    <property type="entry name" value="NUDIX"/>
    <property type="match status" value="1"/>
</dbReference>
<dbReference type="InterPro" id="IPR015797">
    <property type="entry name" value="NUDIX_hydrolase-like_dom_sf"/>
</dbReference>
<evidence type="ECO:0008006" key="6">
    <source>
        <dbReference type="Google" id="ProtNLM"/>
    </source>
</evidence>
<evidence type="ECO:0000256" key="2">
    <source>
        <dbReference type="SAM" id="MobiDB-lite"/>
    </source>
</evidence>
<feature type="compositionally biased region" description="Polar residues" evidence="2">
    <location>
        <begin position="13"/>
        <end position="22"/>
    </location>
</feature>
<dbReference type="GO" id="GO:0016787">
    <property type="term" value="F:hydrolase activity"/>
    <property type="evidence" value="ECO:0007669"/>
    <property type="project" value="UniProtKB-KW"/>
</dbReference>
<dbReference type="AlphaFoldDB" id="A0A6C0HTX9"/>
<feature type="domain" description="CCHC-type" evidence="3">
    <location>
        <begin position="106"/>
        <end position="121"/>
    </location>
</feature>
<evidence type="ECO:0000256" key="1">
    <source>
        <dbReference type="ARBA" id="ARBA00022801"/>
    </source>
</evidence>
<evidence type="ECO:0000259" key="4">
    <source>
        <dbReference type="PROSITE" id="PS51462"/>
    </source>
</evidence>
<proteinExistence type="predicted"/>
<feature type="compositionally biased region" description="Basic and acidic residues" evidence="2">
    <location>
        <begin position="31"/>
        <end position="57"/>
    </location>
</feature>
<accession>A0A6C0HTX9</accession>
<organism evidence="5">
    <name type="scientific">viral metagenome</name>
    <dbReference type="NCBI Taxonomy" id="1070528"/>
    <lineage>
        <taxon>unclassified sequences</taxon>
        <taxon>metagenomes</taxon>
        <taxon>organismal metagenomes</taxon>
    </lineage>
</organism>
<reference evidence="5" key="1">
    <citation type="journal article" date="2020" name="Nature">
        <title>Giant virus diversity and host interactions through global metagenomics.</title>
        <authorList>
            <person name="Schulz F."/>
            <person name="Roux S."/>
            <person name="Paez-Espino D."/>
            <person name="Jungbluth S."/>
            <person name="Walsh D.A."/>
            <person name="Denef V.J."/>
            <person name="McMahon K.D."/>
            <person name="Konstantinidis K.T."/>
            <person name="Eloe-Fadrosh E.A."/>
            <person name="Kyrpides N.C."/>
            <person name="Woyke T."/>
        </authorList>
    </citation>
    <scope>NUCLEOTIDE SEQUENCE</scope>
    <source>
        <strain evidence="5">GVMAG-M-3300023184-16</strain>
    </source>
</reference>
<evidence type="ECO:0000259" key="3">
    <source>
        <dbReference type="PROSITE" id="PS50158"/>
    </source>
</evidence>
<dbReference type="GO" id="GO:0008270">
    <property type="term" value="F:zinc ion binding"/>
    <property type="evidence" value="ECO:0007669"/>
    <property type="project" value="InterPro"/>
</dbReference>
<dbReference type="PROSITE" id="PS50158">
    <property type="entry name" value="ZF_CCHC"/>
    <property type="match status" value="1"/>
</dbReference>
<feature type="compositionally biased region" description="Polar residues" evidence="2">
    <location>
        <begin position="64"/>
        <end position="76"/>
    </location>
</feature>
<dbReference type="Gene3D" id="3.90.79.10">
    <property type="entry name" value="Nucleoside Triphosphate Pyrophosphohydrolase"/>
    <property type="match status" value="1"/>
</dbReference>
<evidence type="ECO:0000313" key="5">
    <source>
        <dbReference type="EMBL" id="QHT84218.1"/>
    </source>
</evidence>
<protein>
    <recommendedName>
        <fullName evidence="6">CCHC-type domain-containing protein</fullName>
    </recommendedName>
</protein>
<dbReference type="InterPro" id="IPR001878">
    <property type="entry name" value="Znf_CCHC"/>
</dbReference>
<dbReference type="EMBL" id="MN740016">
    <property type="protein sequence ID" value="QHT84218.1"/>
    <property type="molecule type" value="Genomic_DNA"/>
</dbReference>
<feature type="compositionally biased region" description="Basic and acidic residues" evidence="2">
    <location>
        <begin position="420"/>
        <end position="441"/>
    </location>
</feature>
<dbReference type="PROSITE" id="PS00893">
    <property type="entry name" value="NUDIX_BOX"/>
    <property type="match status" value="1"/>
</dbReference>
<dbReference type="SUPFAM" id="SSF55811">
    <property type="entry name" value="Nudix"/>
    <property type="match status" value="1"/>
</dbReference>
<feature type="region of interest" description="Disordered" evidence="2">
    <location>
        <begin position="1"/>
        <end position="81"/>
    </location>
</feature>
<keyword evidence="1" id="KW-0378">Hydrolase</keyword>
<feature type="region of interest" description="Disordered" evidence="2">
    <location>
        <begin position="420"/>
        <end position="447"/>
    </location>
</feature>
<name>A0A6C0HTX9_9ZZZZ</name>
<dbReference type="InterPro" id="IPR020084">
    <property type="entry name" value="NUDIX_hydrolase_CS"/>
</dbReference>